<gene>
    <name evidence="2" type="ORF">GGR32_001355</name>
</gene>
<dbReference type="Proteomes" id="UP000553034">
    <property type="component" value="Unassembled WGS sequence"/>
</dbReference>
<keyword evidence="3" id="KW-1185">Reference proteome</keyword>
<dbReference type="AlphaFoldDB" id="A0A840EL13"/>
<feature type="chain" id="PRO_5032853975" description="Alpha-ketoglutarate decarboxylase" evidence="1">
    <location>
        <begin position="29"/>
        <end position="180"/>
    </location>
</feature>
<organism evidence="2 3">
    <name type="scientific">Mesonia hippocampi</name>
    <dbReference type="NCBI Taxonomy" id="1628250"/>
    <lineage>
        <taxon>Bacteria</taxon>
        <taxon>Pseudomonadati</taxon>
        <taxon>Bacteroidota</taxon>
        <taxon>Flavobacteriia</taxon>
        <taxon>Flavobacteriales</taxon>
        <taxon>Flavobacteriaceae</taxon>
        <taxon>Mesonia</taxon>
    </lineage>
</organism>
<accession>A0A840EL13</accession>
<proteinExistence type="predicted"/>
<evidence type="ECO:0000313" key="2">
    <source>
        <dbReference type="EMBL" id="MBB4119059.1"/>
    </source>
</evidence>
<sequence>MKKPLFSPKRLFLLCLAVFCLTSYSSIAQNDNFQFKTRNFWSNVRFGGSLGMGFSDGFFSATLAPNALYKFNEYFLGGVGLKGSYAKQKNDYEAIVLGGSLMGLYRPMQALELSAQLEQLHVQRDDKYWGYTDNYWFTALYLGIGYRAGNVSFGIQYDVLYDKEKSIYSTPFGPYVRVLF</sequence>
<comment type="caution">
    <text evidence="2">The sequence shown here is derived from an EMBL/GenBank/DDBJ whole genome shotgun (WGS) entry which is preliminary data.</text>
</comment>
<keyword evidence="1" id="KW-0732">Signal</keyword>
<reference evidence="2 3" key="1">
    <citation type="submission" date="2020-08" db="EMBL/GenBank/DDBJ databases">
        <title>Genomic Encyclopedia of Type Strains, Phase IV (KMG-IV): sequencing the most valuable type-strain genomes for metagenomic binning, comparative biology and taxonomic classification.</title>
        <authorList>
            <person name="Goeker M."/>
        </authorList>
    </citation>
    <scope>NUCLEOTIDE SEQUENCE [LARGE SCALE GENOMIC DNA]</scope>
    <source>
        <strain evidence="2 3">DSM 29568</strain>
    </source>
</reference>
<evidence type="ECO:0008006" key="4">
    <source>
        <dbReference type="Google" id="ProtNLM"/>
    </source>
</evidence>
<name>A0A840EL13_9FLAO</name>
<dbReference type="EMBL" id="JACIFO010000005">
    <property type="protein sequence ID" value="MBB4119059.1"/>
    <property type="molecule type" value="Genomic_DNA"/>
</dbReference>
<evidence type="ECO:0000313" key="3">
    <source>
        <dbReference type="Proteomes" id="UP000553034"/>
    </source>
</evidence>
<dbReference type="RefSeq" id="WP_183477419.1">
    <property type="nucleotide sequence ID" value="NZ_JACIFO010000005.1"/>
</dbReference>
<evidence type="ECO:0000256" key="1">
    <source>
        <dbReference type="SAM" id="SignalP"/>
    </source>
</evidence>
<feature type="signal peptide" evidence="1">
    <location>
        <begin position="1"/>
        <end position="28"/>
    </location>
</feature>
<protein>
    <recommendedName>
        <fullName evidence="4">Alpha-ketoglutarate decarboxylase</fullName>
    </recommendedName>
</protein>